<protein>
    <submittedName>
        <fullName evidence="3">RHS repeat-associated core domain-containing protein</fullName>
    </submittedName>
</protein>
<dbReference type="PANTHER" id="PTHR32305:SF15">
    <property type="entry name" value="PROTEIN RHSA-RELATED"/>
    <property type="match status" value="1"/>
</dbReference>
<evidence type="ECO:0000313" key="4">
    <source>
        <dbReference type="Proteomes" id="UP000677804"/>
    </source>
</evidence>
<keyword evidence="4" id="KW-1185">Reference proteome</keyword>
<dbReference type="NCBIfam" id="TIGR03696">
    <property type="entry name" value="Rhs_assc_core"/>
    <property type="match status" value="1"/>
</dbReference>
<evidence type="ECO:0000313" key="3">
    <source>
        <dbReference type="EMBL" id="QVI62836.1"/>
    </source>
</evidence>
<dbReference type="PANTHER" id="PTHR32305">
    <property type="match status" value="1"/>
</dbReference>
<proteinExistence type="predicted"/>
<reference evidence="3 4" key="1">
    <citation type="submission" date="2021-05" db="EMBL/GenBank/DDBJ databases">
        <title>Novel species in genus Cellulomonas.</title>
        <authorList>
            <person name="Zhang G."/>
        </authorList>
    </citation>
    <scope>NUCLEOTIDE SEQUENCE [LARGE SCALE GENOMIC DNA]</scope>
    <source>
        <strain evidence="4">zg-ZUI222</strain>
    </source>
</reference>
<organism evidence="3 4">
    <name type="scientific">Cellulomonas wangleii</name>
    <dbReference type="NCBI Taxonomy" id="2816956"/>
    <lineage>
        <taxon>Bacteria</taxon>
        <taxon>Bacillati</taxon>
        <taxon>Actinomycetota</taxon>
        <taxon>Actinomycetes</taxon>
        <taxon>Micrococcales</taxon>
        <taxon>Cellulomonadaceae</taxon>
        <taxon>Cellulomonas</taxon>
    </lineage>
</organism>
<keyword evidence="1" id="KW-0677">Repeat</keyword>
<dbReference type="Pfam" id="PF25023">
    <property type="entry name" value="TEN_YD-shell"/>
    <property type="match status" value="1"/>
</dbReference>
<evidence type="ECO:0000256" key="1">
    <source>
        <dbReference type="ARBA" id="ARBA00022737"/>
    </source>
</evidence>
<dbReference type="InterPro" id="IPR031325">
    <property type="entry name" value="RHS_repeat"/>
</dbReference>
<dbReference type="EMBL" id="CP074405">
    <property type="protein sequence ID" value="QVI62836.1"/>
    <property type="molecule type" value="Genomic_DNA"/>
</dbReference>
<dbReference type="Proteomes" id="UP000677804">
    <property type="component" value="Chromosome"/>
</dbReference>
<dbReference type="RefSeq" id="WP_207340319.1">
    <property type="nucleotide sequence ID" value="NZ_CP074405.1"/>
</dbReference>
<gene>
    <name evidence="3" type="ORF">KG103_02535</name>
</gene>
<dbReference type="InterPro" id="IPR022385">
    <property type="entry name" value="Rhs_assc_core"/>
</dbReference>
<dbReference type="InterPro" id="IPR056823">
    <property type="entry name" value="TEN-like_YD-shell"/>
</dbReference>
<dbReference type="Gene3D" id="2.180.10.10">
    <property type="entry name" value="RHS repeat-associated core"/>
    <property type="match status" value="1"/>
</dbReference>
<sequence>MAEVGYSFTKAGASGPSADRLAVQTRTSTKEVGVPAGAVTSYSYDSLGRLTNATERTGSTTNAAWGYGYDKAGNRTSQTRSANTGLPAGTTTYAYDTTHRLTSSSADTTAWQYDAVGNQLTNGITGQRATYDSRMAVTSIGTATYDGFDQGNAETVSRANPAASWTSASIGLVSQTSGSTTHVFTRDTRGNVLAAKQGSKRLYYVQDATDSVIGVFDAAGGFTGGYSYSPYGELRAATDNPVIRDNPLRFASGLWDAAANLYRLGARYYDPGLGRFTQYDPTGQEPNPYAYAAGNPANFTDPTGTKIRWGWFTKGVDALSGAYDSVQAFQTVRAYARGDTYNGSVGVASWAIGGVVGGVCAGLTAAATGGAGLLAAGGCATLGAAAGFGFEQLAAKRRR</sequence>
<dbReference type="InterPro" id="IPR050708">
    <property type="entry name" value="T6SS_VgrG/RHS"/>
</dbReference>
<evidence type="ECO:0000259" key="2">
    <source>
        <dbReference type="Pfam" id="PF25023"/>
    </source>
</evidence>
<accession>A0ABX8D6S3</accession>
<name>A0ABX8D6S3_9CELL</name>
<dbReference type="Pfam" id="PF05593">
    <property type="entry name" value="RHS_repeat"/>
    <property type="match status" value="1"/>
</dbReference>
<feature type="domain" description="Teneurin-like YD-shell" evidence="2">
    <location>
        <begin position="179"/>
        <end position="280"/>
    </location>
</feature>